<dbReference type="GO" id="GO:0004674">
    <property type="term" value="F:protein serine/threonine kinase activity"/>
    <property type="evidence" value="ECO:0007669"/>
    <property type="project" value="UniProtKB-KW"/>
</dbReference>
<feature type="region of interest" description="Disordered" evidence="9">
    <location>
        <begin position="1694"/>
        <end position="1738"/>
    </location>
</feature>
<feature type="compositionally biased region" description="Basic residues" evidence="9">
    <location>
        <begin position="1701"/>
        <end position="1710"/>
    </location>
</feature>
<feature type="region of interest" description="Disordered" evidence="9">
    <location>
        <begin position="3946"/>
        <end position="3966"/>
    </location>
</feature>
<feature type="region of interest" description="Disordered" evidence="9">
    <location>
        <begin position="42"/>
        <end position="117"/>
    </location>
</feature>
<dbReference type="Gene3D" id="1.10.510.10">
    <property type="entry name" value="Transferase(Phosphotransferase) domain 1"/>
    <property type="match status" value="1"/>
</dbReference>
<feature type="compositionally biased region" description="Low complexity" evidence="9">
    <location>
        <begin position="1108"/>
        <end position="1127"/>
    </location>
</feature>
<feature type="region of interest" description="Disordered" evidence="9">
    <location>
        <begin position="2817"/>
        <end position="2884"/>
    </location>
</feature>
<protein>
    <submittedName>
        <fullName evidence="10">Uncharacterized protein</fullName>
    </submittedName>
</protein>
<feature type="compositionally biased region" description="Low complexity" evidence="9">
    <location>
        <begin position="551"/>
        <end position="564"/>
    </location>
</feature>
<feature type="compositionally biased region" description="Low complexity" evidence="9">
    <location>
        <begin position="2004"/>
        <end position="2026"/>
    </location>
</feature>
<feature type="compositionally biased region" description="Low complexity" evidence="9">
    <location>
        <begin position="3895"/>
        <end position="3915"/>
    </location>
</feature>
<feature type="compositionally biased region" description="Basic and acidic residues" evidence="9">
    <location>
        <begin position="1418"/>
        <end position="1451"/>
    </location>
</feature>
<dbReference type="InterPro" id="IPR050629">
    <property type="entry name" value="STE20/SPS1-PAK"/>
</dbReference>
<feature type="region of interest" description="Disordered" evidence="9">
    <location>
        <begin position="2679"/>
        <end position="2713"/>
    </location>
</feature>
<evidence type="ECO:0000256" key="1">
    <source>
        <dbReference type="ARBA" id="ARBA00008874"/>
    </source>
</evidence>
<sequence>MRTASLDTFGSALAHSSDEGSIVECNVLDERVARATQWRYSPAPGRRGITATGGAGRGTGTVPRGAVGNLQGEPFGRGLPSKTQRPSSGSQQPPLMPLPPSRSPRHGGGFTDAGRDVGFGDSVDGFPMYVDEDGVMKMSKDRRGDPFAFGYDAVEEGDYAMDGGHGDGDGRRNAFLGGDGVARGSSYTSSDGAFVSGSSSSSSLYEGQYRRSQQPGSRVYAHGQRYVNGANTTPWYAYRPLEMRHREVAGFLAAYDDDDAPVPINAALPSHRHVASRRRRLVGAGLNVHATYSANRGQPRRKKGKRAGGGDTGGGQHGERAAKANSSPRAPTSRRGGRRAVHRLGRRPTRLSCSGSLPLSTNPSLTVAGGGSCATTASPTVVTSVPGGLSGLLSASVPVDLRSSESEKTARVREYLLARQAVAERRYAALRRGSTGIASTAKAVGCDGGARGLVAAADTLYAATSSSTGNNGGPAATSGDGLAIQYTRGAWPLTPLSMSLNDLNQSMRLNTGRALASAAARSARLRVKDAPTQLQALVTKDEAVYVRADPTSAAAASEARGSNSKAVADSDGSPDATHATAPTTGMLTHAKDHMATLHDPCTGLTIGPAYAPPTKAAAAVHTCFAGIHFFRDPTAPRPSEPVLQASIFSAMPGTPSRALPAACLAWSENAPLTCMHAGAAAVPDDGSRRSPFSASPALTARCTASSASAAYWEPASLTPAAQQRQPWVPPLNGLAGEDTSQSRSPSAPLMYGPSSAMSLLPDQRQSRDGMASAARAQLGWRTPKTATFRDARPDLTARGESVDAVALPTVPRSGSGGTVPLGEGRLRGEDQSTIASLKFGDDARLWWKRQTGATPPSGGADAEGGADRLPWRWRCGASALGVGNEEGQRTVPIAAASKDEAARGWPGAYSATFHQRSAAGEDGVSRSAAGASSSARPTRASSFAWPCIASPQLPTLAVPIAPCAAPRHPQHNTRYHAWIAEGVSATSSTSCMVHVFAVSKAMLRSVYEYVAYMCVARQYAEVQRRRKKRGEHLIKEVAAGRLTRKAQRCLRCPHCGIVGQVVRGSSSQRDGQTLKSNSLASSTLAQSQHEHGAKHHHHHHSPHHSPASHHPSLASTTTTTTTTASTTPRQALFLRGCASAVDMTVDLSSQQQHMERSGRPSVIPPTPRWTSLPPHPPPRSAFGMENASQSIGHVATDDSGGKTDERQSELRTSALDEVNMALAAAPESAVPLSPPAAPAARTAHAPSTRSGSAASGSLTALPPLARSTSLPPLRPPPQQLLHEEDYSSQECWHCRSTSLSQLPRVGTVVSTSPLPSPPPLLIPAAATTAPPLLARLHASPHASSVQGAHVAGAKRSSDAGVETLQDSPVVSGGPAQPHYLSLSPHEISTPGTLDRYTGASSSDFSLQRQQPPATESARPADEARQLDKPASDASPRKTAEKCGGVSREDAAAQRSSLRTTFAIDNSHIRSLRASGFDSDAENGRLGQAGTKAFQVPEPTASQRWSSTDECFTDTSMLSPSSPLSIPVATLLDSSTLMAVTGTHDSTVPRMAAAAQPTPAASADSSASWCAPSASTTAATTTMTAVITAFNAQVRAIGSSSKSNLNISSASGSNSLVCSMVGPTSTSVVPPLARLSTPLQSEEDEKDEDEGAVVQRCRRDRESCEAARDCSRSGRALYVCLGCHQSVIPKPSFLTSVGGHRSSSRHSRLAHHPSDTRQSSNITSISGNGGDAHVEDSRTEEAANANIGVMAFDDLLQDDTFVYALHTALCGALMMPPTREPPPLPPPPHKGRWEGSAGTLLAAADLNDLPSTLLPAAPALQSGAPSQPSPKIVPAAAADAAGKTCSGTAASESAPPCRSSRELHEHISVAMRGGSEDSPEGTGGAISELPGELAPPQQCDALLSPLSISAAPSPASTSSLSASLESYSAPADTTPAVSNGGAALAASREGGGRLAAPPPTRFLLPCYGLKVCVLPYEEPQERTIDVGSMRRGSIARHLLRLSSSSSKRTSSACLSRRLSSTSASLSRPAMPRMREDAATRGLTPSAMIMSDAAASNRRTENGSKRLHRLGSHRDTPPRQRRRRSLMSTAAAKLSHLGSPRSSPMMHNEAAWTALMMKGTFSSEKHRIQVNPRTPLDAVSKNRIMQRIFRQDRLHSLGDAAAAHTQALSRPHTAVGPASRVEDHTSVDLGSLASPAAAVAAPAAASTAVAAPRARRQRRVSAANGHGDAAAAAAGRPASTRGSDIQGHRCLHHHAYSSMREQAQQQAQLLVPPKRSPKPLALDLGAYRDSSPVLEIDVAYPRLPRGNVRELLSEWKSAYQPHPVLVETVIRNIVYAVLVQLSALHAAGRTHGSVKSTNIFPLWHAMEGARSSGIMMPPRPRPRAAAHGKPEAGLEQEKLREAEAIKAKGEEEERQWSASNPDKGGFIEPSGTQTVASPVKDEAVAAGKGHTPGVLASPSATAALNKTLRSPTRRRCHSGRRRRCGAPHASAVHLRPHSQTRSRHRQTPSPSKGTRGTGASSAAKSSASVAPSGASLTSAVGAPSTGLATAMAAYRRSVSVSVGGGAATHSKQDDASSIPRVPTVQSAVWLMPSSPSAVLLSAAMQTSLADGNEKSASTFSPMIGPTCKNARVRRRGGTAARLRRCSIGTNVVGDDLCGLNDAADSEDDSGLVPLVAEVMAPPSADPVPRAAATKRATATAESKAKPQRGSWETPTMTFTSSFASLAAVPRHRDRRHGHHRSPRERGSRLTAVEDPEEWLAAAAPRRYVCGVELRPPAAVLFPRMAVGRAALAGDTPGVDHGGTPSADAAAVLESVSDTAAQPVLTRGPVGAVPHPRLDNGLREEASAPAAAAPDWTRRRTTPAGPSTSSSATLHGGSSGAGQGAPDPLQWSRQVLLVENVGAVVATALRTAMACVLMRHPPRPHASPLPPPSVSLKSARTTPMSRPYKAHHAEDGVASPTAAATSALRKSGAAAARALNVHIPDVVHSPPPLPPNLFAIQESEYVPAPEQIRFPADEACVLRRLWCQQPGDAAAVSEVKEGEDARRHPESSHNPTVTAADAETEVAAQVREILARLEAVASPAMTLLNTRDPYPASSAAVDIWELGMMALELADGPPQTAWLKQREPMPALHTYPWSSYFHAFVSLCLQRAPEQRGTAAELLQHPWFSVALIPQASSGLSPRCSLSKSVGCRQAKVGSGAAAVPVAARNVETARQSGEIEGLAPVSSSAVPLWPARSPAVMGVDCLTTEEKAEWENYDYTLLYASGVQLTRSHTTAAAAANAAEERHQSGTSTVRRESASAHEAQGPTASATAAAAGMRDNCAAGTTHAVEMPSLLGLRWLTAGAPSLLNAVATAAVAMPSQSSILAAPSAGGHAAVALPSAAAAVAASATTASANEELMAAMCAVDLAQSFAEIIMEQWVQQQKQLVPSLATAAGACEGAAKGMQAMPLPARTISNPAAATSPPEGTSSFLLSAASNALSSHSAPPAPGHGAVPQAQPPLFFSQPSCEEKMPAMWRGHSVPFGSAASLWGQMAAAPVVSSRVASSPSPSPPSDFASGGAVRVLPTSMHTLHESLRDPRVDPAPTAANASVSPWGESLMSGVKGAAGNQSQLHPQQAPSSATHGMWLPWFQRSGPAAPGDSTLFVHPTLQRLACWDDGASGDEGSRSKVHWYRSNLDDGGGKRGGDWDSSGNSPHDGRHTRAASSISSRSSSSSSTQSDSDSFGTSNGRPGATRGGGHGYDSDDSLFYVQSPNVGGEVPVPTRTSGNYHIDNFSTAARPFIVDATDCDTIVKVVAPGQGTDGGHMALDDTATCGGAAAPKLRQRGGDGRWVQYGQHAAFAAGGGESDYGAALRPSSSSSSRPTHHMLIGTIATALARLSMMTHLLSDSDGNGDEATSGSSSSSDGEDSSSNYSDGSDGDALSSKWGASLCRSTPLALGENVACTRGCGDGSDTSSCEASDGDDDGQSMSADVRCDELLRCLSALQRRCPAAIGLWCVRVLQQAMRYPPTAASAERILERIESILPAELGKNRRWFKRPSTSLPLWRSPAPSASCDVLPASGGQRDERTAATCGDGDSSLFAVAAVARLPYAAGGAFPPAELDASPSSFHNYEMAKWAYALRQAVSRCT</sequence>
<keyword evidence="3" id="KW-0808">Transferase</keyword>
<organism evidence="10 11">
    <name type="scientific">Leishmania martiniquensis</name>
    <dbReference type="NCBI Taxonomy" id="1580590"/>
    <lineage>
        <taxon>Eukaryota</taxon>
        <taxon>Discoba</taxon>
        <taxon>Euglenozoa</taxon>
        <taxon>Kinetoplastea</taxon>
        <taxon>Metakinetoplastina</taxon>
        <taxon>Trypanosomatida</taxon>
        <taxon>Trypanosomatidae</taxon>
        <taxon>Leishmaniinae</taxon>
        <taxon>Leishmania</taxon>
    </lineage>
</organism>
<feature type="compositionally biased region" description="Polar residues" evidence="9">
    <location>
        <begin position="2456"/>
        <end position="2466"/>
    </location>
</feature>
<feature type="region of interest" description="Disordered" evidence="9">
    <location>
        <begin position="3480"/>
        <end position="3499"/>
    </location>
</feature>
<dbReference type="SUPFAM" id="SSF56112">
    <property type="entry name" value="Protein kinase-like (PK-like)"/>
    <property type="match status" value="1"/>
</dbReference>
<evidence type="ECO:0000256" key="7">
    <source>
        <dbReference type="ARBA" id="ARBA00047899"/>
    </source>
</evidence>
<feature type="region of interest" description="Disordered" evidence="9">
    <location>
        <begin position="2374"/>
        <end position="2539"/>
    </location>
</feature>
<feature type="compositionally biased region" description="Low complexity" evidence="9">
    <location>
        <begin position="2688"/>
        <end position="2699"/>
    </location>
</feature>
<feature type="region of interest" description="Disordered" evidence="9">
    <location>
        <begin position="551"/>
        <end position="582"/>
    </location>
</feature>
<feature type="compositionally biased region" description="Low complexity" evidence="9">
    <location>
        <begin position="3702"/>
        <end position="3730"/>
    </location>
</feature>
<accession>A0A836KKP7</accession>
<feature type="compositionally biased region" description="Gly residues" evidence="9">
    <location>
        <begin position="307"/>
        <end position="316"/>
    </location>
</feature>
<feature type="compositionally biased region" description="Basic and acidic residues" evidence="9">
    <location>
        <begin position="2386"/>
        <end position="2413"/>
    </location>
</feature>
<evidence type="ECO:0000313" key="11">
    <source>
        <dbReference type="Proteomes" id="UP000673552"/>
    </source>
</evidence>
<feature type="region of interest" description="Disordered" evidence="9">
    <location>
        <begin position="3883"/>
        <end position="3915"/>
    </location>
</feature>
<feature type="region of interest" description="Disordered" evidence="9">
    <location>
        <begin position="289"/>
        <end position="361"/>
    </location>
</feature>
<feature type="region of interest" description="Disordered" evidence="9">
    <location>
        <begin position="3572"/>
        <end position="3618"/>
    </location>
</feature>
<feature type="region of interest" description="Disordered" evidence="9">
    <location>
        <begin position="719"/>
        <end position="792"/>
    </location>
</feature>
<feature type="compositionally biased region" description="Pro residues" evidence="9">
    <location>
        <begin position="2921"/>
        <end position="2930"/>
    </location>
</feature>
<feature type="region of interest" description="Disordered" evidence="9">
    <location>
        <begin position="2203"/>
        <end position="2243"/>
    </location>
</feature>
<feature type="compositionally biased region" description="Pro residues" evidence="9">
    <location>
        <begin position="1162"/>
        <end position="1179"/>
    </location>
</feature>
<evidence type="ECO:0000256" key="4">
    <source>
        <dbReference type="ARBA" id="ARBA00022741"/>
    </source>
</evidence>
<evidence type="ECO:0000256" key="6">
    <source>
        <dbReference type="ARBA" id="ARBA00022840"/>
    </source>
</evidence>
<feature type="compositionally biased region" description="Low complexity" evidence="9">
    <location>
        <begin position="2509"/>
        <end position="2533"/>
    </location>
</feature>
<feature type="region of interest" description="Disordered" evidence="9">
    <location>
        <begin position="1870"/>
        <end position="1897"/>
    </location>
</feature>
<dbReference type="Proteomes" id="UP000673552">
    <property type="component" value="Chromosome 26"/>
</dbReference>
<feature type="compositionally biased region" description="Basic residues" evidence="9">
    <location>
        <begin position="2469"/>
        <end position="2483"/>
    </location>
</feature>
<feature type="region of interest" description="Disordered" evidence="9">
    <location>
        <begin position="3276"/>
        <end position="3308"/>
    </location>
</feature>
<dbReference type="OrthoDB" id="267330at2759"/>
<feature type="compositionally biased region" description="Low complexity" evidence="9">
    <location>
        <begin position="2218"/>
        <end position="2236"/>
    </location>
</feature>
<dbReference type="PANTHER" id="PTHR48012:SF10">
    <property type="entry name" value="FI20177P1"/>
    <property type="match status" value="1"/>
</dbReference>
<evidence type="ECO:0000256" key="5">
    <source>
        <dbReference type="ARBA" id="ARBA00022777"/>
    </source>
</evidence>
<reference evidence="10 11" key="1">
    <citation type="submission" date="2021-03" db="EMBL/GenBank/DDBJ databases">
        <title>Leishmania (Mundinia) martiniquensis Genome sequencing and assembly.</title>
        <authorList>
            <person name="Almutairi H."/>
            <person name="Gatherer D."/>
        </authorList>
    </citation>
    <scope>NUCLEOTIDE SEQUENCE [LARGE SCALE GENOMIC DNA]</scope>
    <source>
        <strain evidence="10">LSCM1</strain>
    </source>
</reference>
<feature type="compositionally biased region" description="Basic residues" evidence="9">
    <location>
        <begin position="2727"/>
        <end position="2740"/>
    </location>
</feature>
<feature type="compositionally biased region" description="Low complexity" evidence="9">
    <location>
        <begin position="189"/>
        <end position="203"/>
    </location>
</feature>
<feature type="compositionally biased region" description="Basic residues" evidence="9">
    <location>
        <begin position="1092"/>
        <end position="1107"/>
    </location>
</feature>
<proteinExistence type="inferred from homology"/>
<dbReference type="KEGG" id="lmat:92514251"/>
<comment type="catalytic activity">
    <reaction evidence="7">
        <text>L-threonyl-[protein] + ATP = O-phospho-L-threonyl-[protein] + ADP + H(+)</text>
        <dbReference type="Rhea" id="RHEA:46608"/>
        <dbReference type="Rhea" id="RHEA-COMP:11060"/>
        <dbReference type="Rhea" id="RHEA-COMP:11605"/>
        <dbReference type="ChEBI" id="CHEBI:15378"/>
        <dbReference type="ChEBI" id="CHEBI:30013"/>
        <dbReference type="ChEBI" id="CHEBI:30616"/>
        <dbReference type="ChEBI" id="CHEBI:61977"/>
        <dbReference type="ChEBI" id="CHEBI:456216"/>
        <dbReference type="EC" id="2.7.11.1"/>
    </reaction>
</comment>
<keyword evidence="2" id="KW-0723">Serine/threonine-protein kinase</keyword>
<feature type="region of interest" description="Disordered" evidence="9">
    <location>
        <begin position="2918"/>
        <end position="2937"/>
    </location>
</feature>
<feature type="region of interest" description="Disordered" evidence="9">
    <location>
        <begin position="1"/>
        <end position="20"/>
    </location>
</feature>
<comment type="caution">
    <text evidence="10">The sequence shown here is derived from an EMBL/GenBank/DDBJ whole genome shotgun (WGS) entry which is preliminary data.</text>
</comment>
<feature type="region of interest" description="Disordered" evidence="9">
    <location>
        <begin position="2004"/>
        <end position="2085"/>
    </location>
</feature>
<feature type="compositionally biased region" description="Basic and acidic residues" evidence="9">
    <location>
        <begin position="3281"/>
        <end position="3298"/>
    </location>
</feature>
<name>A0A836KKP7_9TRYP</name>
<feature type="compositionally biased region" description="Polar residues" evidence="9">
    <location>
        <begin position="351"/>
        <end position="361"/>
    </location>
</feature>
<feature type="compositionally biased region" description="Polar residues" evidence="9">
    <location>
        <begin position="1398"/>
        <end position="1413"/>
    </location>
</feature>
<feature type="region of interest" description="Disordered" evidence="9">
    <location>
        <begin position="1344"/>
        <end position="1455"/>
    </location>
</feature>
<feature type="compositionally biased region" description="Basic residues" evidence="9">
    <location>
        <begin position="2492"/>
        <end position="2504"/>
    </location>
</feature>
<dbReference type="PANTHER" id="PTHR48012">
    <property type="entry name" value="STERILE20-LIKE KINASE, ISOFORM B-RELATED"/>
    <property type="match status" value="1"/>
</dbReference>
<feature type="compositionally biased region" description="Polar residues" evidence="9">
    <location>
        <begin position="3605"/>
        <end position="3618"/>
    </location>
</feature>
<comment type="similarity">
    <text evidence="1">Belongs to the protein kinase superfamily. STE Ser/Thr protein kinase family. STE20 subfamily.</text>
</comment>
<feature type="region of interest" description="Disordered" evidence="9">
    <location>
        <begin position="186"/>
        <end position="217"/>
    </location>
</feature>
<evidence type="ECO:0000256" key="8">
    <source>
        <dbReference type="ARBA" id="ARBA00048679"/>
    </source>
</evidence>
<feature type="region of interest" description="Disordered" evidence="9">
    <location>
        <begin position="2726"/>
        <end position="2748"/>
    </location>
</feature>
<feature type="compositionally biased region" description="Basic and acidic residues" evidence="9">
    <location>
        <begin position="2833"/>
        <end position="2843"/>
    </location>
</feature>
<evidence type="ECO:0000256" key="2">
    <source>
        <dbReference type="ARBA" id="ARBA00022527"/>
    </source>
</evidence>
<dbReference type="InterPro" id="IPR011009">
    <property type="entry name" value="Kinase-like_dom_sf"/>
</dbReference>
<dbReference type="EMBL" id="JAFEUZ010000026">
    <property type="protein sequence ID" value="KAG5476512.1"/>
    <property type="molecule type" value="Genomic_DNA"/>
</dbReference>
<feature type="region of interest" description="Disordered" evidence="9">
    <location>
        <begin position="1147"/>
        <end position="1184"/>
    </location>
</feature>
<dbReference type="GeneID" id="92514251"/>
<keyword evidence="4" id="KW-0547">Nucleotide-binding</keyword>
<comment type="catalytic activity">
    <reaction evidence="8">
        <text>L-seryl-[protein] + ATP = O-phospho-L-seryl-[protein] + ADP + H(+)</text>
        <dbReference type="Rhea" id="RHEA:17989"/>
        <dbReference type="Rhea" id="RHEA-COMP:9863"/>
        <dbReference type="Rhea" id="RHEA-COMP:11604"/>
        <dbReference type="ChEBI" id="CHEBI:15378"/>
        <dbReference type="ChEBI" id="CHEBI:29999"/>
        <dbReference type="ChEBI" id="CHEBI:30616"/>
        <dbReference type="ChEBI" id="CHEBI:83421"/>
        <dbReference type="ChEBI" id="CHEBI:456216"/>
        <dbReference type="EC" id="2.7.11.1"/>
    </reaction>
</comment>
<feature type="compositionally biased region" description="Basic and acidic residues" evidence="9">
    <location>
        <begin position="3035"/>
        <end position="3048"/>
    </location>
</feature>
<keyword evidence="6" id="KW-0067">ATP-binding</keyword>
<feature type="compositionally biased region" description="Low complexity" evidence="9">
    <location>
        <begin position="3480"/>
        <end position="3498"/>
    </location>
</feature>
<feature type="compositionally biased region" description="Polar residues" evidence="9">
    <location>
        <begin position="1063"/>
        <end position="1086"/>
    </location>
</feature>
<feature type="region of interest" description="Disordered" evidence="9">
    <location>
        <begin position="1063"/>
        <end position="1128"/>
    </location>
</feature>
<keyword evidence="11" id="KW-1185">Reference proteome</keyword>
<evidence type="ECO:0000313" key="10">
    <source>
        <dbReference type="EMBL" id="KAG5476512.1"/>
    </source>
</evidence>
<evidence type="ECO:0000256" key="3">
    <source>
        <dbReference type="ARBA" id="ARBA00022679"/>
    </source>
</evidence>
<dbReference type="GO" id="GO:0005524">
    <property type="term" value="F:ATP binding"/>
    <property type="evidence" value="ECO:0007669"/>
    <property type="project" value="UniProtKB-KW"/>
</dbReference>
<feature type="region of interest" description="Disordered" evidence="9">
    <location>
        <begin position="3034"/>
        <end position="3057"/>
    </location>
</feature>
<gene>
    <name evidence="10" type="ORF">LSCM1_04225</name>
</gene>
<dbReference type="RefSeq" id="XP_067177970.1">
    <property type="nucleotide sequence ID" value="XM_067321739.1"/>
</dbReference>
<feature type="region of interest" description="Disordered" evidence="9">
    <location>
        <begin position="3675"/>
        <end position="3752"/>
    </location>
</feature>
<evidence type="ECO:0000256" key="9">
    <source>
        <dbReference type="SAM" id="MobiDB-lite"/>
    </source>
</evidence>
<feature type="compositionally biased region" description="Basic residues" evidence="9">
    <location>
        <begin position="335"/>
        <end position="349"/>
    </location>
</feature>
<feature type="compositionally biased region" description="Low complexity" evidence="9">
    <location>
        <begin position="2859"/>
        <end position="2870"/>
    </location>
</feature>
<dbReference type="GO" id="GO:0005737">
    <property type="term" value="C:cytoplasm"/>
    <property type="evidence" value="ECO:0007669"/>
    <property type="project" value="TreeGrafter"/>
</dbReference>
<keyword evidence="5" id="KW-0418">Kinase</keyword>
<feature type="region of interest" description="Disordered" evidence="9">
    <location>
        <begin position="1226"/>
        <end position="1280"/>
    </location>
</feature>
<feature type="compositionally biased region" description="Basic and acidic residues" evidence="9">
    <location>
        <begin position="3675"/>
        <end position="3684"/>
    </location>
</feature>
<feature type="compositionally biased region" description="Low complexity" evidence="9">
    <location>
        <begin position="1238"/>
        <end position="1271"/>
    </location>
</feature>
<feature type="region of interest" description="Disordered" evidence="9">
    <location>
        <begin position="807"/>
        <end position="826"/>
    </location>
</feature>